<evidence type="ECO:0000313" key="9">
    <source>
        <dbReference type="EMBL" id="RPB13890.1"/>
    </source>
</evidence>
<keyword evidence="6" id="KW-0539">Nucleus</keyword>
<dbReference type="Pfam" id="PF13867">
    <property type="entry name" value="SAP30_Sin3_bdg"/>
    <property type="match status" value="1"/>
</dbReference>
<evidence type="ECO:0000256" key="6">
    <source>
        <dbReference type="ARBA" id="ARBA00023242"/>
    </source>
</evidence>
<dbReference type="GO" id="GO:0005634">
    <property type="term" value="C:nucleus"/>
    <property type="evidence" value="ECO:0007669"/>
    <property type="project" value="UniProtKB-SubCell"/>
</dbReference>
<keyword evidence="10" id="KW-1185">Reference proteome</keyword>
<dbReference type="AlphaFoldDB" id="A0A3N4KTP2"/>
<evidence type="ECO:0000256" key="1">
    <source>
        <dbReference type="ARBA" id="ARBA00004123"/>
    </source>
</evidence>
<feature type="region of interest" description="Disordered" evidence="7">
    <location>
        <begin position="1"/>
        <end position="43"/>
    </location>
</feature>
<evidence type="ECO:0000256" key="3">
    <source>
        <dbReference type="ARBA" id="ARBA00022491"/>
    </source>
</evidence>
<accession>A0A3N4KTP2</accession>
<dbReference type="PANTHER" id="PTHR13286">
    <property type="entry name" value="SAP30"/>
    <property type="match status" value="1"/>
</dbReference>
<name>A0A3N4KTP2_9PEZI</name>
<evidence type="ECO:0000259" key="8">
    <source>
        <dbReference type="Pfam" id="PF13867"/>
    </source>
</evidence>
<keyword evidence="4" id="KW-0805">Transcription regulation</keyword>
<evidence type="ECO:0000256" key="2">
    <source>
        <dbReference type="ARBA" id="ARBA00006283"/>
    </source>
</evidence>
<dbReference type="OrthoDB" id="510958at2759"/>
<dbReference type="InterPro" id="IPR024145">
    <property type="entry name" value="His_deAcase_SAP30/SAP30L"/>
</dbReference>
<comment type="similarity">
    <text evidence="2">Belongs to the SAP30 family.</text>
</comment>
<comment type="subcellular location">
    <subcellularLocation>
        <location evidence="1">Nucleus</location>
    </subcellularLocation>
</comment>
<dbReference type="InterPro" id="IPR025718">
    <property type="entry name" value="SAP30_Sin3-bd"/>
</dbReference>
<sequence length="174" mass="18749">MPPARSRANPANDDSRSDTSVGGGSREKASTAEKRRQALGAAAAAGLASEKSLLAPATTNANGTHAHEGIEGMGWQGIDLDTLHRYRHAYKLQVPSASGGFNNTVLSTGIGRKAPSRSRTRSSRDALATAVRKNFNAQPIQENDVIVNFLYSVKNQDKHFRLRFPPPFAKKHDS</sequence>
<organism evidence="9 10">
    <name type="scientific">Morchella conica CCBAS932</name>
    <dbReference type="NCBI Taxonomy" id="1392247"/>
    <lineage>
        <taxon>Eukaryota</taxon>
        <taxon>Fungi</taxon>
        <taxon>Dikarya</taxon>
        <taxon>Ascomycota</taxon>
        <taxon>Pezizomycotina</taxon>
        <taxon>Pezizomycetes</taxon>
        <taxon>Pezizales</taxon>
        <taxon>Morchellaceae</taxon>
        <taxon>Morchella</taxon>
    </lineage>
</organism>
<keyword evidence="3" id="KW-0678">Repressor</keyword>
<dbReference type="Gene3D" id="6.10.160.20">
    <property type="match status" value="1"/>
</dbReference>
<evidence type="ECO:0000256" key="5">
    <source>
        <dbReference type="ARBA" id="ARBA00023163"/>
    </source>
</evidence>
<dbReference type="InParanoid" id="A0A3N4KTP2"/>
<keyword evidence="5" id="KW-0804">Transcription</keyword>
<evidence type="ECO:0000256" key="4">
    <source>
        <dbReference type="ARBA" id="ARBA00023015"/>
    </source>
</evidence>
<protein>
    <recommendedName>
        <fullName evidence="8">Histone deacetylase complex subunit SAP30 Sin3 binding domain-containing protein</fullName>
    </recommendedName>
</protein>
<feature type="compositionally biased region" description="Basic and acidic residues" evidence="7">
    <location>
        <begin position="25"/>
        <end position="36"/>
    </location>
</feature>
<reference evidence="9 10" key="1">
    <citation type="journal article" date="2018" name="Nat. Ecol. Evol.">
        <title>Pezizomycetes genomes reveal the molecular basis of ectomycorrhizal truffle lifestyle.</title>
        <authorList>
            <person name="Murat C."/>
            <person name="Payen T."/>
            <person name="Noel B."/>
            <person name="Kuo A."/>
            <person name="Morin E."/>
            <person name="Chen J."/>
            <person name="Kohler A."/>
            <person name="Krizsan K."/>
            <person name="Balestrini R."/>
            <person name="Da Silva C."/>
            <person name="Montanini B."/>
            <person name="Hainaut M."/>
            <person name="Levati E."/>
            <person name="Barry K.W."/>
            <person name="Belfiori B."/>
            <person name="Cichocki N."/>
            <person name="Clum A."/>
            <person name="Dockter R.B."/>
            <person name="Fauchery L."/>
            <person name="Guy J."/>
            <person name="Iotti M."/>
            <person name="Le Tacon F."/>
            <person name="Lindquist E.A."/>
            <person name="Lipzen A."/>
            <person name="Malagnac F."/>
            <person name="Mello A."/>
            <person name="Molinier V."/>
            <person name="Miyauchi S."/>
            <person name="Poulain J."/>
            <person name="Riccioni C."/>
            <person name="Rubini A."/>
            <person name="Sitrit Y."/>
            <person name="Splivallo R."/>
            <person name="Traeger S."/>
            <person name="Wang M."/>
            <person name="Zifcakova L."/>
            <person name="Wipf D."/>
            <person name="Zambonelli A."/>
            <person name="Paolocci F."/>
            <person name="Nowrousian M."/>
            <person name="Ottonello S."/>
            <person name="Baldrian P."/>
            <person name="Spatafora J.W."/>
            <person name="Henrissat B."/>
            <person name="Nagy L.G."/>
            <person name="Aury J.M."/>
            <person name="Wincker P."/>
            <person name="Grigoriev I.V."/>
            <person name="Bonfante P."/>
            <person name="Martin F.M."/>
        </authorList>
    </citation>
    <scope>NUCLEOTIDE SEQUENCE [LARGE SCALE GENOMIC DNA]</scope>
    <source>
        <strain evidence="9 10">CCBAS932</strain>
    </source>
</reference>
<dbReference type="PANTHER" id="PTHR13286:SF23">
    <property type="entry name" value="HISTONE DEACETYLASE COMPLEX SUBUNIT SAP30 SIN3 BINDING DOMAIN-CONTAINING PROTEIN"/>
    <property type="match status" value="1"/>
</dbReference>
<proteinExistence type="inferred from homology"/>
<feature type="domain" description="Histone deacetylase complex subunit SAP30 Sin3 binding" evidence="8">
    <location>
        <begin position="119"/>
        <end position="154"/>
    </location>
</feature>
<evidence type="ECO:0000313" key="10">
    <source>
        <dbReference type="Proteomes" id="UP000277580"/>
    </source>
</evidence>
<dbReference type="EMBL" id="ML119120">
    <property type="protein sequence ID" value="RPB13890.1"/>
    <property type="molecule type" value="Genomic_DNA"/>
</dbReference>
<dbReference type="Proteomes" id="UP000277580">
    <property type="component" value="Unassembled WGS sequence"/>
</dbReference>
<dbReference type="InterPro" id="IPR038291">
    <property type="entry name" value="SAP30_C_sf"/>
</dbReference>
<evidence type="ECO:0000256" key="7">
    <source>
        <dbReference type="SAM" id="MobiDB-lite"/>
    </source>
</evidence>
<gene>
    <name evidence="9" type="ORF">P167DRAFT_534522</name>
</gene>